<name>A0A4V4HHD6_DENBC</name>
<sequence length="313" mass="35672">MVTLDTSHLEKQLEELQLIKFSLLPGEILLFLDHCKVWDDLLETYSSRNENLEEVLPQVTFQVSLESWNVWFEITFPKTYAGFNNLDDAGRGRSNVSIKGEDITRAEQEEWANLVKEKLTEIGETEYPFYQLLSLHLLPLLHEKAESTDSTASPEDDLSPDLQVDDNVYQSHRSHPDSSTTSQSQKYHALFVSHHLVSPKKRRSLQGWSSSLHIFGFAKLGYPGVIYVQGAKEDVEEFVENVKGMQWLALRLRFLEALVDETKKKGTGVKEEGRLEGWKEFQKVGEVMEEMRRIGRESYVVEMGIGSAGSSTG</sequence>
<dbReference type="Proteomes" id="UP000297245">
    <property type="component" value="Unassembled WGS sequence"/>
</dbReference>
<dbReference type="OrthoDB" id="432412at2759"/>
<dbReference type="InterPro" id="IPR017359">
    <property type="entry name" value="Phi-like"/>
</dbReference>
<dbReference type="CDD" id="cd24163">
    <property type="entry name" value="RWDD2_C"/>
    <property type="match status" value="1"/>
</dbReference>
<feature type="non-terminal residue" evidence="2">
    <location>
        <position position="1"/>
    </location>
</feature>
<keyword evidence="3" id="KW-1185">Reference proteome</keyword>
<reference evidence="2 3" key="1">
    <citation type="journal article" date="2019" name="Nat. Ecol. Evol.">
        <title>Megaphylogeny resolves global patterns of mushroom evolution.</title>
        <authorList>
            <person name="Varga T."/>
            <person name="Krizsan K."/>
            <person name="Foldi C."/>
            <person name="Dima B."/>
            <person name="Sanchez-Garcia M."/>
            <person name="Sanchez-Ramirez S."/>
            <person name="Szollosi G.J."/>
            <person name="Szarkandi J.G."/>
            <person name="Papp V."/>
            <person name="Albert L."/>
            <person name="Andreopoulos W."/>
            <person name="Angelini C."/>
            <person name="Antonin V."/>
            <person name="Barry K.W."/>
            <person name="Bougher N.L."/>
            <person name="Buchanan P."/>
            <person name="Buyck B."/>
            <person name="Bense V."/>
            <person name="Catcheside P."/>
            <person name="Chovatia M."/>
            <person name="Cooper J."/>
            <person name="Damon W."/>
            <person name="Desjardin D."/>
            <person name="Finy P."/>
            <person name="Geml J."/>
            <person name="Haridas S."/>
            <person name="Hughes K."/>
            <person name="Justo A."/>
            <person name="Karasinski D."/>
            <person name="Kautmanova I."/>
            <person name="Kiss B."/>
            <person name="Kocsube S."/>
            <person name="Kotiranta H."/>
            <person name="LaButti K.M."/>
            <person name="Lechner B.E."/>
            <person name="Liimatainen K."/>
            <person name="Lipzen A."/>
            <person name="Lukacs Z."/>
            <person name="Mihaltcheva S."/>
            <person name="Morgado L.N."/>
            <person name="Niskanen T."/>
            <person name="Noordeloos M.E."/>
            <person name="Ohm R.A."/>
            <person name="Ortiz-Santana B."/>
            <person name="Ovrebo C."/>
            <person name="Racz N."/>
            <person name="Riley R."/>
            <person name="Savchenko A."/>
            <person name="Shiryaev A."/>
            <person name="Soop K."/>
            <person name="Spirin V."/>
            <person name="Szebenyi C."/>
            <person name="Tomsovsky M."/>
            <person name="Tulloss R.E."/>
            <person name="Uehling J."/>
            <person name="Grigoriev I.V."/>
            <person name="Vagvolgyi C."/>
            <person name="Papp T."/>
            <person name="Martin F.M."/>
            <person name="Miettinen O."/>
            <person name="Hibbett D.S."/>
            <person name="Nagy L.G."/>
        </authorList>
    </citation>
    <scope>NUCLEOTIDE SEQUENCE [LARGE SCALE GENOMIC DNA]</scope>
    <source>
        <strain evidence="2 3">CBS 962.96</strain>
    </source>
</reference>
<accession>A0A4V4HHD6</accession>
<organism evidence="2 3">
    <name type="scientific">Dendrothele bispora (strain CBS 962.96)</name>
    <dbReference type="NCBI Taxonomy" id="1314807"/>
    <lineage>
        <taxon>Eukaryota</taxon>
        <taxon>Fungi</taxon>
        <taxon>Dikarya</taxon>
        <taxon>Basidiomycota</taxon>
        <taxon>Agaricomycotina</taxon>
        <taxon>Agaricomycetes</taxon>
        <taxon>Agaricomycetidae</taxon>
        <taxon>Agaricales</taxon>
        <taxon>Agaricales incertae sedis</taxon>
        <taxon>Dendrothele</taxon>
    </lineage>
</organism>
<dbReference type="PANTHER" id="PTHR15955:SF8">
    <property type="entry name" value="RWD DOMAIN-CONTAINING PROTEIN 2B-RELATED"/>
    <property type="match status" value="1"/>
</dbReference>
<dbReference type="InterPro" id="IPR010541">
    <property type="entry name" value="Prp3_C"/>
</dbReference>
<dbReference type="AlphaFoldDB" id="A0A4V4HHD6"/>
<protein>
    <recommendedName>
        <fullName evidence="1">Small nuclear ribonucleoprotein Prp3 C-terminal domain-containing protein</fullName>
    </recommendedName>
</protein>
<gene>
    <name evidence="2" type="ORF">K435DRAFT_775649</name>
</gene>
<feature type="domain" description="Small nuclear ribonucleoprotein Prp3 C-terminal" evidence="1">
    <location>
        <begin position="190"/>
        <end position="251"/>
    </location>
</feature>
<evidence type="ECO:0000313" key="2">
    <source>
        <dbReference type="EMBL" id="THV02296.1"/>
    </source>
</evidence>
<dbReference type="Pfam" id="PF06544">
    <property type="entry name" value="Prp3_C"/>
    <property type="match status" value="1"/>
</dbReference>
<dbReference type="PANTHER" id="PTHR15955">
    <property type="entry name" value="RWD DOMAIN CONTAINING PROTEIN 2"/>
    <property type="match status" value="1"/>
</dbReference>
<evidence type="ECO:0000259" key="1">
    <source>
        <dbReference type="Pfam" id="PF06544"/>
    </source>
</evidence>
<dbReference type="EMBL" id="ML179078">
    <property type="protein sequence ID" value="THV02296.1"/>
    <property type="molecule type" value="Genomic_DNA"/>
</dbReference>
<dbReference type="InterPro" id="IPR059181">
    <property type="entry name" value="RWDD2A-B_C"/>
</dbReference>
<evidence type="ECO:0000313" key="3">
    <source>
        <dbReference type="Proteomes" id="UP000297245"/>
    </source>
</evidence>
<proteinExistence type="predicted"/>